<feature type="region of interest" description="Disordered" evidence="1">
    <location>
        <begin position="1"/>
        <end position="25"/>
    </location>
</feature>
<dbReference type="OrthoDB" id="2429885at2759"/>
<evidence type="ECO:0000313" key="3">
    <source>
        <dbReference type="Proteomes" id="UP000078512"/>
    </source>
</evidence>
<dbReference type="AlphaFoldDB" id="A0A197JDT9"/>
<feature type="compositionally biased region" description="Acidic residues" evidence="1">
    <location>
        <begin position="792"/>
        <end position="812"/>
    </location>
</feature>
<feature type="compositionally biased region" description="Low complexity" evidence="1">
    <location>
        <begin position="200"/>
        <end position="218"/>
    </location>
</feature>
<dbReference type="Proteomes" id="UP000078512">
    <property type="component" value="Unassembled WGS sequence"/>
</dbReference>
<feature type="compositionally biased region" description="Low complexity" evidence="1">
    <location>
        <begin position="1030"/>
        <end position="1041"/>
    </location>
</feature>
<feature type="region of interest" description="Disordered" evidence="1">
    <location>
        <begin position="62"/>
        <end position="321"/>
    </location>
</feature>
<proteinExistence type="predicted"/>
<evidence type="ECO:0000313" key="2">
    <source>
        <dbReference type="EMBL" id="OAQ23173.1"/>
    </source>
</evidence>
<feature type="compositionally biased region" description="Low complexity" evidence="1">
    <location>
        <begin position="644"/>
        <end position="670"/>
    </location>
</feature>
<feature type="compositionally biased region" description="Low complexity" evidence="1">
    <location>
        <begin position="104"/>
        <end position="123"/>
    </location>
</feature>
<protein>
    <submittedName>
        <fullName evidence="2">Uncharacterized protein</fullName>
    </submittedName>
</protein>
<feature type="region of interest" description="Disordered" evidence="1">
    <location>
        <begin position="954"/>
        <end position="1058"/>
    </location>
</feature>
<name>A0A197JDT9_9FUNG</name>
<keyword evidence="3" id="KW-1185">Reference proteome</keyword>
<feature type="compositionally biased region" description="Low complexity" evidence="1">
    <location>
        <begin position="242"/>
        <end position="281"/>
    </location>
</feature>
<feature type="compositionally biased region" description="Polar residues" evidence="1">
    <location>
        <begin position="124"/>
        <end position="135"/>
    </location>
</feature>
<feature type="region of interest" description="Disordered" evidence="1">
    <location>
        <begin position="888"/>
        <end position="928"/>
    </location>
</feature>
<dbReference type="EMBL" id="KV442127">
    <property type="protein sequence ID" value="OAQ23173.1"/>
    <property type="molecule type" value="Genomic_DNA"/>
</dbReference>
<feature type="compositionally biased region" description="Polar residues" evidence="1">
    <location>
        <begin position="1006"/>
        <end position="1028"/>
    </location>
</feature>
<feature type="compositionally biased region" description="Low complexity" evidence="1">
    <location>
        <begin position="66"/>
        <end position="90"/>
    </location>
</feature>
<feature type="compositionally biased region" description="Basic residues" evidence="1">
    <location>
        <begin position="895"/>
        <end position="904"/>
    </location>
</feature>
<feature type="compositionally biased region" description="Low complexity" evidence="1">
    <location>
        <begin position="301"/>
        <end position="321"/>
    </location>
</feature>
<feature type="compositionally biased region" description="Pro residues" evidence="1">
    <location>
        <begin position="1044"/>
        <end position="1055"/>
    </location>
</feature>
<accession>A0A197JDT9</accession>
<feature type="compositionally biased region" description="Polar residues" evidence="1">
    <location>
        <begin position="225"/>
        <end position="234"/>
    </location>
</feature>
<organism evidence="2 3">
    <name type="scientific">Linnemannia elongata AG-77</name>
    <dbReference type="NCBI Taxonomy" id="1314771"/>
    <lineage>
        <taxon>Eukaryota</taxon>
        <taxon>Fungi</taxon>
        <taxon>Fungi incertae sedis</taxon>
        <taxon>Mucoromycota</taxon>
        <taxon>Mortierellomycotina</taxon>
        <taxon>Mortierellomycetes</taxon>
        <taxon>Mortierellales</taxon>
        <taxon>Mortierellaceae</taxon>
        <taxon>Linnemannia</taxon>
    </lineage>
</organism>
<feature type="compositionally biased region" description="Low complexity" evidence="1">
    <location>
        <begin position="12"/>
        <end position="25"/>
    </location>
</feature>
<feature type="compositionally biased region" description="Polar residues" evidence="1">
    <location>
        <begin position="418"/>
        <end position="428"/>
    </location>
</feature>
<reference evidence="2 3" key="1">
    <citation type="submission" date="2016-05" db="EMBL/GenBank/DDBJ databases">
        <title>Genome sequencing reveals origins of a unique bacterial endosymbiosis in the earliest lineages of terrestrial Fungi.</title>
        <authorList>
            <consortium name="DOE Joint Genome Institute"/>
            <person name="Uehling J."/>
            <person name="Gryganskyi A."/>
            <person name="Hameed K."/>
            <person name="Tschaplinski T."/>
            <person name="Misztal P."/>
            <person name="Wu S."/>
            <person name="Desiro A."/>
            <person name="Vande Pol N."/>
            <person name="Du Z.-Y."/>
            <person name="Zienkiewicz A."/>
            <person name="Zienkiewicz K."/>
            <person name="Morin E."/>
            <person name="Tisserant E."/>
            <person name="Splivallo R."/>
            <person name="Hainaut M."/>
            <person name="Henrissat B."/>
            <person name="Ohm R."/>
            <person name="Kuo A."/>
            <person name="Yan J."/>
            <person name="Lipzen A."/>
            <person name="Nolan M."/>
            <person name="Labutti K."/>
            <person name="Barry K."/>
            <person name="Goldstein A."/>
            <person name="Labbe J."/>
            <person name="Schadt C."/>
            <person name="Tuskan G."/>
            <person name="Grigoriev I."/>
            <person name="Martin F."/>
            <person name="Vilgalys R."/>
            <person name="Bonito G."/>
        </authorList>
    </citation>
    <scope>NUCLEOTIDE SEQUENCE [LARGE SCALE GENOMIC DNA]</scope>
    <source>
        <strain evidence="2 3">AG-77</strain>
    </source>
</reference>
<feature type="compositionally biased region" description="Polar residues" evidence="1">
    <location>
        <begin position="453"/>
        <end position="465"/>
    </location>
</feature>
<feature type="compositionally biased region" description="Low complexity" evidence="1">
    <location>
        <begin position="916"/>
        <end position="928"/>
    </location>
</feature>
<sequence>MAASSIKAPMRTRSSSAVSSTSPTLVSVKSFSQRVVAAGGASKTLPSIATTLSAANSIIQNQSPIQAQSTQSHTQGQGQVQQGQSSTTTSNKPKRRRPSLPILPASQTQQPSSQKPSSPFASQLQPTKDIQSLRTPRSLPRLNAVAAAAAADRNDSNLAPSHIGRPASALSSPRSYTSASSSPRLGSSASASRFGDSRPTSALSHTNNSSSTSSSTPSLIAKPVSRTQKSTTIKPPSIVTKPNSPGSSNNGSNPSTSMSNASNTSNSTGVSSSSSGSGSSSARGFSLPPIAPSPNTASVQTPLSTTSSTASSSSLSGSSPLIGSSSIPTLTSLTAATAAVSAAAAATPSGLSSTSTTGRSKNRLNAGIDSACYMTRSSSGESLASSSTLSSPVSTPVTASTPTMASTAAATGIGTATLLPSSAATNPSRKPISRRPSTADLTPASSPLACTDSFVSPSKLTTTKPAGTRAASPLSHTDITNKELITQPTSQQQTATAAAAVTTSTTTTTTVVKCTCPPPLEFPENVKREMRREEEEHRQRECGLYEKIIELQIENANLQGEKDSLHRVLSRRDKMLLELQMQLQAMEFVCRENEIKVDIDMCPDEAIENWSFKESDEVYQRILLTTQDLLRTGSKCLEENMVMPRSSSQHQRPRRTASFPSSASSTTRSSLGSNVPINFALFDNGVAPRRNVVAGLSEGAQPLTVQDQEVDPLLFKETSRPGTLKLDLHTLLRSEQEFNSNKTRSTINQGNLAEVDAGIERGGRRAIDCGDDRSSFFRAAIGSSNNNHVDSAVDDESDDDEDDTEGEESEFEELGEDMIKFVDLQSSVVPRRDSRASSFSMLMPPGGTHSAATTPDLSSAVLMKNMWSANGSARRSASTTPLHHPAFQQMPQQQQHHHHQHHQHYSQPHRNSANRSSGGSTLSSSSGSLLEDYFTRPQEQHQVQQSASVGLGLGLTGLGRSPEQLSTERLFSAPPRDAPPPPPPSRPLPPFPMSHSRSGSPRAHPLSNSPLGHDSSSTFLSAPSSHYQLNHHLNNSNNNNNAIRPPPSTPLPPLPSQTRYSYRAHTKTQLLQAKVPTHGRTCSHGFAIENVGQFLKRRTYGKTLTRDTMHRGLRRRDSV</sequence>
<feature type="region of interest" description="Disordered" evidence="1">
    <location>
        <begin position="381"/>
        <end position="400"/>
    </location>
</feature>
<feature type="compositionally biased region" description="Pro residues" evidence="1">
    <location>
        <begin position="976"/>
        <end position="992"/>
    </location>
</feature>
<gene>
    <name evidence="2" type="ORF">K457DRAFT_25317</name>
</gene>
<feature type="region of interest" description="Disordered" evidence="1">
    <location>
        <begin position="785"/>
        <end position="812"/>
    </location>
</feature>
<feature type="compositionally biased region" description="Polar residues" evidence="1">
    <location>
        <begin position="435"/>
        <end position="445"/>
    </location>
</feature>
<evidence type="ECO:0000256" key="1">
    <source>
        <dbReference type="SAM" id="MobiDB-lite"/>
    </source>
</evidence>
<feature type="region of interest" description="Disordered" evidence="1">
    <location>
        <begin position="418"/>
        <end position="478"/>
    </location>
</feature>
<feature type="region of interest" description="Disordered" evidence="1">
    <location>
        <begin position="642"/>
        <end position="670"/>
    </location>
</feature>
<feature type="compositionally biased region" description="Low complexity" evidence="1">
    <location>
        <begin position="168"/>
        <end position="192"/>
    </location>
</feature>